<dbReference type="PANTHER" id="PTHR42801">
    <property type="entry name" value="THIOREDOXIN-DEPENDENT PEROXIDE REDUCTASE"/>
    <property type="match status" value="1"/>
</dbReference>
<keyword evidence="3 13" id="KW-0575">Peroxidase</keyword>
<evidence type="ECO:0000256" key="3">
    <source>
        <dbReference type="ARBA" id="ARBA00022559"/>
    </source>
</evidence>
<dbReference type="GO" id="GO:0034599">
    <property type="term" value="P:cellular response to oxidative stress"/>
    <property type="evidence" value="ECO:0007669"/>
    <property type="project" value="TreeGrafter"/>
</dbReference>
<evidence type="ECO:0000313" key="14">
    <source>
        <dbReference type="Proteomes" id="UP000316598"/>
    </source>
</evidence>
<comment type="similarity">
    <text evidence="9">Belongs to the peroxiredoxin family. BCP/PrxQ subfamily.</text>
</comment>
<dbReference type="CDD" id="cd02970">
    <property type="entry name" value="PRX_like2"/>
    <property type="match status" value="1"/>
</dbReference>
<evidence type="ECO:0000256" key="10">
    <source>
        <dbReference type="ARBA" id="ARBA00042639"/>
    </source>
</evidence>
<dbReference type="InterPro" id="IPR013766">
    <property type="entry name" value="Thioredoxin_domain"/>
</dbReference>
<keyword evidence="6" id="KW-1015">Disulfide bond</keyword>
<evidence type="ECO:0000256" key="1">
    <source>
        <dbReference type="ARBA" id="ARBA00003330"/>
    </source>
</evidence>
<evidence type="ECO:0000256" key="9">
    <source>
        <dbReference type="ARBA" id="ARBA00038489"/>
    </source>
</evidence>
<dbReference type="OrthoDB" id="9809746at2"/>
<reference evidence="13 14" key="1">
    <citation type="submission" date="2019-02" db="EMBL/GenBank/DDBJ databases">
        <title>Deep-cultivation of Planctomycetes and their phenomic and genomic characterization uncovers novel biology.</title>
        <authorList>
            <person name="Wiegand S."/>
            <person name="Jogler M."/>
            <person name="Boedeker C."/>
            <person name="Pinto D."/>
            <person name="Vollmers J."/>
            <person name="Rivas-Marin E."/>
            <person name="Kohn T."/>
            <person name="Peeters S.H."/>
            <person name="Heuer A."/>
            <person name="Rast P."/>
            <person name="Oberbeckmann S."/>
            <person name="Bunk B."/>
            <person name="Jeske O."/>
            <person name="Meyerdierks A."/>
            <person name="Storesund J.E."/>
            <person name="Kallscheuer N."/>
            <person name="Luecker S."/>
            <person name="Lage O.M."/>
            <person name="Pohl T."/>
            <person name="Merkel B.J."/>
            <person name="Hornburger P."/>
            <person name="Mueller R.-W."/>
            <person name="Bruemmer F."/>
            <person name="Labrenz M."/>
            <person name="Spormann A.M."/>
            <person name="Op Den Camp H."/>
            <person name="Overmann J."/>
            <person name="Amann R."/>
            <person name="Jetten M.S.M."/>
            <person name="Mascher T."/>
            <person name="Medema M.H."/>
            <person name="Devos D.P."/>
            <person name="Kaster A.-K."/>
            <person name="Ovreas L."/>
            <person name="Rohde M."/>
            <person name="Galperin M.Y."/>
            <person name="Jogler C."/>
        </authorList>
    </citation>
    <scope>NUCLEOTIDE SEQUENCE [LARGE SCALE GENOMIC DNA]</scope>
    <source>
        <strain evidence="13 14">Pla22</strain>
    </source>
</reference>
<evidence type="ECO:0000256" key="5">
    <source>
        <dbReference type="ARBA" id="ARBA00023002"/>
    </source>
</evidence>
<keyword evidence="14" id="KW-1185">Reference proteome</keyword>
<dbReference type="GO" id="GO:0045454">
    <property type="term" value="P:cell redox homeostasis"/>
    <property type="evidence" value="ECO:0007669"/>
    <property type="project" value="TreeGrafter"/>
</dbReference>
<dbReference type="PANTHER" id="PTHR42801:SF7">
    <property type="entry name" value="SLL1159 PROTEIN"/>
    <property type="match status" value="1"/>
</dbReference>
<proteinExistence type="inferred from homology"/>
<keyword evidence="4" id="KW-0049">Antioxidant</keyword>
<comment type="caution">
    <text evidence="13">The sequence shown here is derived from an EMBL/GenBank/DDBJ whole genome shotgun (WGS) entry which is preliminary data.</text>
</comment>
<dbReference type="EC" id="1.11.1.24" evidence="2"/>
<dbReference type="InterPro" id="IPR000866">
    <property type="entry name" value="AhpC/TSA"/>
</dbReference>
<sequence length="216" mass="23910">MTTLRDQTDTQFAKLQQSKPEFAKQIESLLAKARDFGDGKDAIAVGQPAPDFELPSAKGEAIKLSALLAGGPVVIMFYRGSWCPYCNLQLRAMQNRLADIEIHGGQLVAVSPSVPDESLSLIEKEELRFTVLSDKDALVASQYGVAWKVPELILDHMRDDRGLDLTKINDGNGTVLPIPAIFIISIDGIVTWQYVNVDYRHRAEPEDVIAALRELY</sequence>
<evidence type="ECO:0000313" key="13">
    <source>
        <dbReference type="EMBL" id="TWT47934.1"/>
    </source>
</evidence>
<dbReference type="EMBL" id="SJPI01000005">
    <property type="protein sequence ID" value="TWT47934.1"/>
    <property type="molecule type" value="Genomic_DNA"/>
</dbReference>
<dbReference type="RefSeq" id="WP_146517620.1">
    <property type="nucleotide sequence ID" value="NZ_SJPI01000005.1"/>
</dbReference>
<comment type="catalytic activity">
    <reaction evidence="11">
        <text>a hydroperoxide + [thioredoxin]-dithiol = an alcohol + [thioredoxin]-disulfide + H2O</text>
        <dbReference type="Rhea" id="RHEA:62620"/>
        <dbReference type="Rhea" id="RHEA-COMP:10698"/>
        <dbReference type="Rhea" id="RHEA-COMP:10700"/>
        <dbReference type="ChEBI" id="CHEBI:15377"/>
        <dbReference type="ChEBI" id="CHEBI:29950"/>
        <dbReference type="ChEBI" id="CHEBI:30879"/>
        <dbReference type="ChEBI" id="CHEBI:35924"/>
        <dbReference type="ChEBI" id="CHEBI:50058"/>
        <dbReference type="EC" id="1.11.1.24"/>
    </reaction>
</comment>
<evidence type="ECO:0000256" key="6">
    <source>
        <dbReference type="ARBA" id="ARBA00023157"/>
    </source>
</evidence>
<name>A0A5C5WBE6_9BACT</name>
<gene>
    <name evidence="13" type="primary">bcp_3</name>
    <name evidence="13" type="ORF">Pla22_52100</name>
</gene>
<organism evidence="13 14">
    <name type="scientific">Rubripirellula amarantea</name>
    <dbReference type="NCBI Taxonomy" id="2527999"/>
    <lineage>
        <taxon>Bacteria</taxon>
        <taxon>Pseudomonadati</taxon>
        <taxon>Planctomycetota</taxon>
        <taxon>Planctomycetia</taxon>
        <taxon>Pirellulales</taxon>
        <taxon>Pirellulaceae</taxon>
        <taxon>Rubripirellula</taxon>
    </lineage>
</organism>
<dbReference type="GO" id="GO:0008379">
    <property type="term" value="F:thioredoxin peroxidase activity"/>
    <property type="evidence" value="ECO:0007669"/>
    <property type="project" value="TreeGrafter"/>
</dbReference>
<evidence type="ECO:0000259" key="12">
    <source>
        <dbReference type="PROSITE" id="PS51352"/>
    </source>
</evidence>
<dbReference type="Pfam" id="PF00578">
    <property type="entry name" value="AhpC-TSA"/>
    <property type="match status" value="1"/>
</dbReference>
<evidence type="ECO:0000256" key="7">
    <source>
        <dbReference type="ARBA" id="ARBA00023284"/>
    </source>
</evidence>
<keyword evidence="5 13" id="KW-0560">Oxidoreductase</keyword>
<dbReference type="InterPro" id="IPR036249">
    <property type="entry name" value="Thioredoxin-like_sf"/>
</dbReference>
<accession>A0A5C5WBE6</accession>
<dbReference type="Gene3D" id="3.40.30.10">
    <property type="entry name" value="Glutaredoxin"/>
    <property type="match status" value="1"/>
</dbReference>
<feature type="domain" description="Thioredoxin" evidence="12">
    <location>
        <begin position="43"/>
        <end position="216"/>
    </location>
</feature>
<dbReference type="SUPFAM" id="SSF52833">
    <property type="entry name" value="Thioredoxin-like"/>
    <property type="match status" value="1"/>
</dbReference>
<comment type="function">
    <text evidence="1">Thiol-specific peroxidase that catalyzes the reduction of hydrogen peroxide and organic hydroperoxides to water and alcohols, respectively. Plays a role in cell protection against oxidative stress by detoxifying peroxides and as sensor of hydrogen peroxide-mediated signaling events.</text>
</comment>
<evidence type="ECO:0000256" key="2">
    <source>
        <dbReference type="ARBA" id="ARBA00013017"/>
    </source>
</evidence>
<dbReference type="PROSITE" id="PS51352">
    <property type="entry name" value="THIOREDOXIN_2"/>
    <property type="match status" value="1"/>
</dbReference>
<dbReference type="Proteomes" id="UP000316598">
    <property type="component" value="Unassembled WGS sequence"/>
</dbReference>
<evidence type="ECO:0000256" key="4">
    <source>
        <dbReference type="ARBA" id="ARBA00022862"/>
    </source>
</evidence>
<dbReference type="AlphaFoldDB" id="A0A5C5WBE6"/>
<keyword evidence="7" id="KW-0676">Redox-active center</keyword>
<protein>
    <recommendedName>
        <fullName evidence="2">thioredoxin-dependent peroxiredoxin</fullName>
        <ecNumber evidence="2">1.11.1.24</ecNumber>
    </recommendedName>
    <alternativeName>
        <fullName evidence="8">Thioredoxin peroxidase</fullName>
    </alternativeName>
    <alternativeName>
        <fullName evidence="10">Thioredoxin-dependent peroxiredoxin Bcp</fullName>
    </alternativeName>
</protein>
<evidence type="ECO:0000256" key="11">
    <source>
        <dbReference type="ARBA" id="ARBA00049091"/>
    </source>
</evidence>
<dbReference type="InterPro" id="IPR050924">
    <property type="entry name" value="Peroxiredoxin_BCP/PrxQ"/>
</dbReference>
<dbReference type="GO" id="GO:0005737">
    <property type="term" value="C:cytoplasm"/>
    <property type="evidence" value="ECO:0007669"/>
    <property type="project" value="TreeGrafter"/>
</dbReference>
<evidence type="ECO:0000256" key="8">
    <source>
        <dbReference type="ARBA" id="ARBA00032824"/>
    </source>
</evidence>